<evidence type="ECO:0000313" key="4">
    <source>
        <dbReference type="Proteomes" id="UP000637578"/>
    </source>
</evidence>
<name>A0A8J3CK52_9PSEU</name>
<sequence>MITVVGRGNRMRGLLEYLFGPGRFEEHRNQRIVAAWDQTLLGSRMTDKHERGLLADEMDAPRRLFGTDVAKGYVYHVPIALHVDDGRLTDTQWREIAEEAIRRLGFDEGPGRAGCRWIAVHHGPAADGRDHIHLAVSLVREDGSVASRSNDFLTLSQFRADMERRYNLTRRTRSRGAGMPGLRSGELRRAARDGQPEPDRIRLARVVRAAAAAARDESDFLRRARKAGVILRPRWAKGSRTQVVGYSAALRPSAPGGRLIWYGGRRLAPDLGLPELRRRWLEPDAEQRLDLVREWRPPGWRRLPTSASQQAARLRAEAWKQAGQVVDQVRQQLARLDPADHVAWTVAARAAAGNLAALAARVEPDRRAELSRAADALSRVAQLERGSRRPPRMPTTSPLAGVARVAMDAALASRGGAMAVTALVMQLGRLVQQIQRAHEATRREIEARQAATAAQEMLAYVRRAPAPHHMPQERHSERDQGAAPRTVTALRERGRDDRTERGR</sequence>
<accession>A0A8J3CK52</accession>
<dbReference type="InterPro" id="IPR005094">
    <property type="entry name" value="Endonuclease_MobA/VirD2"/>
</dbReference>
<protein>
    <submittedName>
        <fullName evidence="3">Mobilization protein</fullName>
    </submittedName>
</protein>
<evidence type="ECO:0000256" key="1">
    <source>
        <dbReference type="SAM" id="MobiDB-lite"/>
    </source>
</evidence>
<dbReference type="RefSeq" id="WP_189061863.1">
    <property type="nucleotide sequence ID" value="NZ_BMMK01000054.1"/>
</dbReference>
<dbReference type="AlphaFoldDB" id="A0A8J3CK52"/>
<gene>
    <name evidence="3" type="ORF">GCM10012275_60670</name>
</gene>
<keyword evidence="4" id="KW-1185">Reference proteome</keyword>
<dbReference type="EMBL" id="BMMK01000054">
    <property type="protein sequence ID" value="GGM81947.1"/>
    <property type="molecule type" value="Genomic_DNA"/>
</dbReference>
<comment type="caution">
    <text evidence="3">The sequence shown here is derived from an EMBL/GenBank/DDBJ whole genome shotgun (WGS) entry which is preliminary data.</text>
</comment>
<feature type="domain" description="MobA/VirD2-like nuclease" evidence="2">
    <location>
        <begin position="53"/>
        <end position="168"/>
    </location>
</feature>
<feature type="compositionally biased region" description="Basic and acidic residues" evidence="1">
    <location>
        <begin position="470"/>
        <end position="480"/>
    </location>
</feature>
<reference evidence="3" key="2">
    <citation type="submission" date="2020-09" db="EMBL/GenBank/DDBJ databases">
        <authorList>
            <person name="Sun Q."/>
            <person name="Zhou Y."/>
        </authorList>
    </citation>
    <scope>NUCLEOTIDE SEQUENCE</scope>
    <source>
        <strain evidence="3">CGMCC 4.5737</strain>
    </source>
</reference>
<feature type="compositionally biased region" description="Basic and acidic residues" evidence="1">
    <location>
        <begin position="185"/>
        <end position="196"/>
    </location>
</feature>
<evidence type="ECO:0000259" key="2">
    <source>
        <dbReference type="Pfam" id="PF03432"/>
    </source>
</evidence>
<reference evidence="3" key="1">
    <citation type="journal article" date="2014" name="Int. J. Syst. Evol. Microbiol.">
        <title>Complete genome sequence of Corynebacterium casei LMG S-19264T (=DSM 44701T), isolated from a smear-ripened cheese.</title>
        <authorList>
            <consortium name="US DOE Joint Genome Institute (JGI-PGF)"/>
            <person name="Walter F."/>
            <person name="Albersmeier A."/>
            <person name="Kalinowski J."/>
            <person name="Ruckert C."/>
        </authorList>
    </citation>
    <scope>NUCLEOTIDE SEQUENCE</scope>
    <source>
        <strain evidence="3">CGMCC 4.5737</strain>
    </source>
</reference>
<proteinExistence type="predicted"/>
<organism evidence="3 4">
    <name type="scientific">Longimycelium tulufanense</name>
    <dbReference type="NCBI Taxonomy" id="907463"/>
    <lineage>
        <taxon>Bacteria</taxon>
        <taxon>Bacillati</taxon>
        <taxon>Actinomycetota</taxon>
        <taxon>Actinomycetes</taxon>
        <taxon>Pseudonocardiales</taxon>
        <taxon>Pseudonocardiaceae</taxon>
        <taxon>Longimycelium</taxon>
    </lineage>
</organism>
<feature type="compositionally biased region" description="Basic and acidic residues" evidence="1">
    <location>
        <begin position="490"/>
        <end position="503"/>
    </location>
</feature>
<feature type="region of interest" description="Disordered" evidence="1">
    <location>
        <begin position="169"/>
        <end position="196"/>
    </location>
</feature>
<dbReference type="Pfam" id="PF03432">
    <property type="entry name" value="Relaxase"/>
    <property type="match status" value="1"/>
</dbReference>
<evidence type="ECO:0000313" key="3">
    <source>
        <dbReference type="EMBL" id="GGM81947.1"/>
    </source>
</evidence>
<feature type="region of interest" description="Disordered" evidence="1">
    <location>
        <begin position="467"/>
        <end position="503"/>
    </location>
</feature>
<dbReference type="Proteomes" id="UP000637578">
    <property type="component" value="Unassembled WGS sequence"/>
</dbReference>